<organism evidence="9 10">
    <name type="scientific">Microbacterium deminutum</name>
    <dbReference type="NCBI Taxonomy" id="344164"/>
    <lineage>
        <taxon>Bacteria</taxon>
        <taxon>Bacillati</taxon>
        <taxon>Actinomycetota</taxon>
        <taxon>Actinomycetes</taxon>
        <taxon>Micrococcales</taxon>
        <taxon>Microbacteriaceae</taxon>
        <taxon>Microbacterium</taxon>
    </lineage>
</organism>
<dbReference type="Proteomes" id="UP001499933">
    <property type="component" value="Unassembled WGS sequence"/>
</dbReference>
<dbReference type="PANTHER" id="PTHR43297">
    <property type="entry name" value="OLIGOPEPTIDE TRANSPORT ATP-BINDING PROTEIN APPD"/>
    <property type="match status" value="1"/>
</dbReference>
<evidence type="ECO:0000259" key="8">
    <source>
        <dbReference type="PROSITE" id="PS50893"/>
    </source>
</evidence>
<protein>
    <submittedName>
        <fullName evidence="9">ABC transporter ATP-binding protein</fullName>
    </submittedName>
</protein>
<evidence type="ECO:0000313" key="9">
    <source>
        <dbReference type="EMBL" id="GAA1958844.1"/>
    </source>
</evidence>
<dbReference type="Gene3D" id="3.40.50.300">
    <property type="entry name" value="P-loop containing nucleotide triphosphate hydrolases"/>
    <property type="match status" value="2"/>
</dbReference>
<evidence type="ECO:0000256" key="1">
    <source>
        <dbReference type="ARBA" id="ARBA00004202"/>
    </source>
</evidence>
<dbReference type="SMART" id="SM00382">
    <property type="entry name" value="AAA"/>
    <property type="match status" value="2"/>
</dbReference>
<sequence length="582" mass="63893">MTDTTVTTLGRDATSEVPILEVTDLGVDFWVDGTWYPAAVHMTYDVRPGEVLAIVGESGSGKSSSSMALLGLLPSNSRTSGSVKLRGREVLALSDRQLRNVRGNDVAVIFQEPMTALNPVYTVGFQIMETLRLHLEMSPADAKKRAIELLEMVEMPDPETSFRKYPHQFSGGQRQRAMIAMSIACDPVLLIADEPTTALDVTVQAEILDLMRDLRHRLKSAIVLITHDMGVVADLADKIIVMKDGEIVEAGPIHKIFTAPDHPYTQQLLAAVPHLGVATVEVTEALVEAEKKHLEPVLKLHRVGIEYPKHGRIPAFRAVDDVTFEINPGEIVGLVGESGSGKTTIGRAAVGLLPVADGTLTVNGRDVGKASGRELRDIRRQTGIVFQDPGSSLNPRFPIGQSIGEPLLLAGEAKGRDLDRRVEQLLDQVELPRTFRNRYPHELSGGQRQRVGIARALALHPSLLIADEPTSALDVSVQARFLELLQSIQQELQFACLFVSHDLAVVDLLAHRIAVMHHGHLVEFGTRDEILRAPKEAYTQRLIAAVPIPDPSEQKVRREARAELLAAEEREEAERRRNQGDS</sequence>
<keyword evidence="3" id="KW-0813">Transport</keyword>
<dbReference type="CDD" id="cd03257">
    <property type="entry name" value="ABC_NikE_OppD_transporters"/>
    <property type="match status" value="2"/>
</dbReference>
<comment type="subcellular location">
    <subcellularLocation>
        <location evidence="1">Cell membrane</location>
        <topology evidence="1">Peripheral membrane protein</topology>
    </subcellularLocation>
</comment>
<evidence type="ECO:0000256" key="7">
    <source>
        <dbReference type="ARBA" id="ARBA00023136"/>
    </source>
</evidence>
<keyword evidence="5" id="KW-0547">Nucleotide-binding</keyword>
<evidence type="ECO:0000256" key="6">
    <source>
        <dbReference type="ARBA" id="ARBA00022840"/>
    </source>
</evidence>
<dbReference type="InterPro" id="IPR017871">
    <property type="entry name" value="ABC_transporter-like_CS"/>
</dbReference>
<evidence type="ECO:0000256" key="2">
    <source>
        <dbReference type="ARBA" id="ARBA00005417"/>
    </source>
</evidence>
<feature type="domain" description="ABC transporter" evidence="8">
    <location>
        <begin position="20"/>
        <end position="269"/>
    </location>
</feature>
<dbReference type="InterPro" id="IPR050388">
    <property type="entry name" value="ABC_Ni/Peptide_Import"/>
</dbReference>
<dbReference type="RefSeq" id="WP_344094409.1">
    <property type="nucleotide sequence ID" value="NZ_BAAAOG010000003.1"/>
</dbReference>
<dbReference type="Pfam" id="PF00005">
    <property type="entry name" value="ABC_tran"/>
    <property type="match status" value="2"/>
</dbReference>
<reference evidence="9 10" key="1">
    <citation type="journal article" date="2019" name="Int. J. Syst. Evol. Microbiol.">
        <title>The Global Catalogue of Microorganisms (GCM) 10K type strain sequencing project: providing services to taxonomists for standard genome sequencing and annotation.</title>
        <authorList>
            <consortium name="The Broad Institute Genomics Platform"/>
            <consortium name="The Broad Institute Genome Sequencing Center for Infectious Disease"/>
            <person name="Wu L."/>
            <person name="Ma J."/>
        </authorList>
    </citation>
    <scope>NUCLEOTIDE SEQUENCE [LARGE SCALE GENOMIC DNA]</scope>
    <source>
        <strain evidence="9 10">JCM 14901</strain>
    </source>
</reference>
<dbReference type="PROSITE" id="PS00211">
    <property type="entry name" value="ABC_TRANSPORTER_1"/>
    <property type="match status" value="2"/>
</dbReference>
<evidence type="ECO:0000256" key="3">
    <source>
        <dbReference type="ARBA" id="ARBA00022448"/>
    </source>
</evidence>
<comment type="caution">
    <text evidence="9">The sequence shown here is derived from an EMBL/GenBank/DDBJ whole genome shotgun (WGS) entry which is preliminary data.</text>
</comment>
<keyword evidence="10" id="KW-1185">Reference proteome</keyword>
<keyword evidence="4" id="KW-1003">Cell membrane</keyword>
<keyword evidence="7" id="KW-0472">Membrane</keyword>
<evidence type="ECO:0000256" key="5">
    <source>
        <dbReference type="ARBA" id="ARBA00022741"/>
    </source>
</evidence>
<evidence type="ECO:0000256" key="4">
    <source>
        <dbReference type="ARBA" id="ARBA00022475"/>
    </source>
</evidence>
<evidence type="ECO:0000313" key="10">
    <source>
        <dbReference type="Proteomes" id="UP001499933"/>
    </source>
</evidence>
<keyword evidence="6 9" id="KW-0067">ATP-binding</keyword>
<dbReference type="InterPro" id="IPR003439">
    <property type="entry name" value="ABC_transporter-like_ATP-bd"/>
</dbReference>
<dbReference type="InterPro" id="IPR027417">
    <property type="entry name" value="P-loop_NTPase"/>
</dbReference>
<comment type="similarity">
    <text evidence="2">Belongs to the ABC transporter superfamily.</text>
</comment>
<dbReference type="NCBIfam" id="NF007739">
    <property type="entry name" value="PRK10419.1"/>
    <property type="match status" value="2"/>
</dbReference>
<dbReference type="PANTHER" id="PTHR43297:SF2">
    <property type="entry name" value="DIPEPTIDE TRANSPORT ATP-BINDING PROTEIN DPPD"/>
    <property type="match status" value="1"/>
</dbReference>
<dbReference type="InterPro" id="IPR013563">
    <property type="entry name" value="Oligopep_ABC_C"/>
</dbReference>
<dbReference type="Pfam" id="PF08352">
    <property type="entry name" value="oligo_HPY"/>
    <property type="match status" value="2"/>
</dbReference>
<dbReference type="NCBIfam" id="NF008453">
    <property type="entry name" value="PRK11308.1"/>
    <property type="match status" value="2"/>
</dbReference>
<dbReference type="SUPFAM" id="SSF52540">
    <property type="entry name" value="P-loop containing nucleoside triphosphate hydrolases"/>
    <property type="match status" value="2"/>
</dbReference>
<name>A0ABN2QVI9_9MICO</name>
<dbReference type="PROSITE" id="PS50893">
    <property type="entry name" value="ABC_TRANSPORTER_2"/>
    <property type="match status" value="2"/>
</dbReference>
<dbReference type="InterPro" id="IPR003593">
    <property type="entry name" value="AAA+_ATPase"/>
</dbReference>
<proteinExistence type="inferred from homology"/>
<dbReference type="GO" id="GO:0005524">
    <property type="term" value="F:ATP binding"/>
    <property type="evidence" value="ECO:0007669"/>
    <property type="project" value="UniProtKB-KW"/>
</dbReference>
<dbReference type="EMBL" id="BAAAOG010000003">
    <property type="protein sequence ID" value="GAA1958844.1"/>
    <property type="molecule type" value="Genomic_DNA"/>
</dbReference>
<feature type="domain" description="ABC transporter" evidence="8">
    <location>
        <begin position="300"/>
        <end position="543"/>
    </location>
</feature>
<gene>
    <name evidence="9" type="ORF">GCM10009776_21560</name>
</gene>
<accession>A0ABN2QVI9</accession>